<dbReference type="EMBL" id="JQBL01000009">
    <property type="protein sequence ID" value="KRN50424.1"/>
    <property type="molecule type" value="Genomic_DNA"/>
</dbReference>
<dbReference type="GO" id="GO:0046872">
    <property type="term" value="F:metal ion binding"/>
    <property type="evidence" value="ECO:0007669"/>
    <property type="project" value="UniProtKB-KW"/>
</dbReference>
<protein>
    <recommendedName>
        <fullName evidence="1">RNA-directed DNA polymerase</fullName>
        <ecNumber evidence="1">2.7.7.49</ecNumber>
    </recommendedName>
</protein>
<dbReference type="EC" id="2.7.7.49" evidence="1"/>
<dbReference type="InterPro" id="IPR043502">
    <property type="entry name" value="DNA/RNA_pol_sf"/>
</dbReference>
<evidence type="ECO:0000256" key="5">
    <source>
        <dbReference type="ARBA" id="ARBA00022842"/>
    </source>
</evidence>
<keyword evidence="4" id="KW-0479">Metal-binding</keyword>
<dbReference type="InterPro" id="IPR051083">
    <property type="entry name" value="GrpII_Intron_Splice-Mob/Def"/>
</dbReference>
<evidence type="ECO:0000313" key="12">
    <source>
        <dbReference type="Proteomes" id="UP000051841"/>
    </source>
</evidence>
<dbReference type="CDD" id="cd03487">
    <property type="entry name" value="RT_Bac_retron_II"/>
    <property type="match status" value="1"/>
</dbReference>
<evidence type="ECO:0000313" key="11">
    <source>
        <dbReference type="EMBL" id="KRN50424.1"/>
    </source>
</evidence>
<reference evidence="11 12" key="1">
    <citation type="journal article" date="2015" name="Genome Announc.">
        <title>Expanding the biotechnology potential of lactobacilli through comparative genomics of 213 strains and associated genera.</title>
        <authorList>
            <person name="Sun Z."/>
            <person name="Harris H.M."/>
            <person name="McCann A."/>
            <person name="Guo C."/>
            <person name="Argimon S."/>
            <person name="Zhang W."/>
            <person name="Yang X."/>
            <person name="Jeffery I.B."/>
            <person name="Cooney J.C."/>
            <person name="Kagawa T.F."/>
            <person name="Liu W."/>
            <person name="Song Y."/>
            <person name="Salvetti E."/>
            <person name="Wrobel A."/>
            <person name="Rasinkangas P."/>
            <person name="Parkhill J."/>
            <person name="Rea M.C."/>
            <person name="O'Sullivan O."/>
            <person name="Ritari J."/>
            <person name="Douillard F.P."/>
            <person name="Paul Ross R."/>
            <person name="Yang R."/>
            <person name="Briner A.E."/>
            <person name="Felis G.E."/>
            <person name="de Vos W.M."/>
            <person name="Barrangou R."/>
            <person name="Klaenhammer T.R."/>
            <person name="Caufield P.W."/>
            <person name="Cui Y."/>
            <person name="Zhang H."/>
            <person name="O'Toole P.W."/>
        </authorList>
    </citation>
    <scope>NUCLEOTIDE SEQUENCE [LARGE SCALE GENOMIC DNA]</scope>
    <source>
        <strain evidence="11 12">DSM 20405</strain>
    </source>
</reference>
<evidence type="ECO:0000256" key="4">
    <source>
        <dbReference type="ARBA" id="ARBA00022723"/>
    </source>
</evidence>
<keyword evidence="2" id="KW-0808">Transferase</keyword>
<comment type="catalytic activity">
    <reaction evidence="9">
        <text>DNA(n) + a 2'-deoxyribonucleoside 5'-triphosphate = DNA(n+1) + diphosphate</text>
        <dbReference type="Rhea" id="RHEA:22508"/>
        <dbReference type="Rhea" id="RHEA-COMP:17339"/>
        <dbReference type="Rhea" id="RHEA-COMP:17340"/>
        <dbReference type="ChEBI" id="CHEBI:33019"/>
        <dbReference type="ChEBI" id="CHEBI:61560"/>
        <dbReference type="ChEBI" id="CHEBI:173112"/>
        <dbReference type="EC" id="2.7.7.49"/>
    </reaction>
</comment>
<dbReference type="InterPro" id="IPR000123">
    <property type="entry name" value="Reverse_transcriptase_msDNA"/>
</dbReference>
<evidence type="ECO:0000256" key="2">
    <source>
        <dbReference type="ARBA" id="ARBA00022679"/>
    </source>
</evidence>
<proteinExistence type="inferred from homology"/>
<dbReference type="GO" id="GO:0003723">
    <property type="term" value="F:RNA binding"/>
    <property type="evidence" value="ECO:0007669"/>
    <property type="project" value="InterPro"/>
</dbReference>
<dbReference type="PRINTS" id="PR00866">
    <property type="entry name" value="RNADNAPOLMS"/>
</dbReference>
<dbReference type="PANTHER" id="PTHR34047">
    <property type="entry name" value="NUCLEAR INTRON MATURASE 1, MITOCHONDRIAL-RELATED"/>
    <property type="match status" value="1"/>
</dbReference>
<keyword evidence="6 11" id="KW-0695">RNA-directed DNA polymerase</keyword>
<evidence type="ECO:0000256" key="7">
    <source>
        <dbReference type="ARBA" id="ARBA00023118"/>
    </source>
</evidence>
<evidence type="ECO:0000256" key="9">
    <source>
        <dbReference type="ARBA" id="ARBA00048173"/>
    </source>
</evidence>
<dbReference type="InterPro" id="IPR000477">
    <property type="entry name" value="RT_dom"/>
</dbReference>
<keyword evidence="3" id="KW-0548">Nucleotidyltransferase</keyword>
<evidence type="ECO:0000256" key="6">
    <source>
        <dbReference type="ARBA" id="ARBA00022918"/>
    </source>
</evidence>
<dbReference type="SUPFAM" id="SSF56672">
    <property type="entry name" value="DNA/RNA polymerases"/>
    <property type="match status" value="1"/>
</dbReference>
<evidence type="ECO:0000256" key="1">
    <source>
        <dbReference type="ARBA" id="ARBA00012493"/>
    </source>
</evidence>
<dbReference type="GO" id="GO:0003964">
    <property type="term" value="F:RNA-directed DNA polymerase activity"/>
    <property type="evidence" value="ECO:0007669"/>
    <property type="project" value="UniProtKB-KW"/>
</dbReference>
<comment type="caution">
    <text evidence="11">The sequence shown here is derived from an EMBL/GenBank/DDBJ whole genome shotgun (WGS) entry which is preliminary data.</text>
</comment>
<feature type="domain" description="Reverse transcriptase" evidence="10">
    <location>
        <begin position="34"/>
        <end position="255"/>
    </location>
</feature>
<name>A0A0R2HCX1_9FIRM</name>
<dbReference type="Proteomes" id="UP000051841">
    <property type="component" value="Unassembled WGS sequence"/>
</dbReference>
<evidence type="ECO:0000256" key="3">
    <source>
        <dbReference type="ARBA" id="ARBA00022695"/>
    </source>
</evidence>
<keyword evidence="7" id="KW-0051">Antiviral defense</keyword>
<evidence type="ECO:0000256" key="8">
    <source>
        <dbReference type="ARBA" id="ARBA00034120"/>
    </source>
</evidence>
<dbReference type="GO" id="GO:0051607">
    <property type="term" value="P:defense response to virus"/>
    <property type="evidence" value="ECO:0007669"/>
    <property type="project" value="UniProtKB-KW"/>
</dbReference>
<keyword evidence="5" id="KW-0460">Magnesium</keyword>
<organism evidence="11 12">
    <name type="scientific">Kandleria vitulina DSM 20405</name>
    <dbReference type="NCBI Taxonomy" id="1410657"/>
    <lineage>
        <taxon>Bacteria</taxon>
        <taxon>Bacillati</taxon>
        <taxon>Bacillota</taxon>
        <taxon>Erysipelotrichia</taxon>
        <taxon>Erysipelotrichales</taxon>
        <taxon>Coprobacillaceae</taxon>
        <taxon>Kandleria</taxon>
    </lineage>
</organism>
<dbReference type="Pfam" id="PF00078">
    <property type="entry name" value="RVT_1"/>
    <property type="match status" value="1"/>
</dbReference>
<gene>
    <name evidence="11" type="ORF">IV49_GL002072</name>
</gene>
<sequence>MSYHALFFEEKFMRLKDVKNRKDLAQLLDVKVKVLTYCLYVLPETMRYSSFVIPKKDGSERQILVPCAQLKRIQKKLAEVLNEDYLEINSNNVAQGFIKNKGIITNARYHRNKRVIINVDISDFFGTIHFGRVKGYFENNKFYKLNNKVATMIAQLTCYQGKLPQGAPTSPVIANMIGQIIDYHILKLCKQYKLYYTRYADDMTFSTNINYSLVEIEKFICDLSETLSRLGFEINTKKTRVCFNSSKQEVTGVIVNKKLNADKTFIKETRAMAQNLYSTGGFVIDNKIGTMDQLEGRFAFINQFDKYNNIVNNTSKGKHLEKLNVREKAYQQFLFYKLFLGNDRPVIYTEGKTDSRYIKAALKKLYIQYDDLIEKNENGKFEYKILFGSRNKKYEYFLDFMQYGADSFNIIALLYTGRNGYANLCSILKSKMRRKPNAPVILLMDNEQTNGKPLNKFLQSYRDEHYKNLTDHEKAFFNDYNYIRLVENLYLATFPLEPGVEEMEIEDLFSKEFLDGKINGKSFKRSPKKGETNVMSKDELSRYVLSHYRSINFSGFKGLLDVISAIKKDYEKYINMDDNKWY</sequence>
<evidence type="ECO:0000259" key="10">
    <source>
        <dbReference type="PROSITE" id="PS50878"/>
    </source>
</evidence>
<comment type="similarity">
    <text evidence="8">Belongs to the bacterial reverse transcriptase family.</text>
</comment>
<keyword evidence="12" id="KW-1185">Reference proteome</keyword>
<dbReference type="AlphaFoldDB" id="A0A0R2HCX1"/>
<dbReference type="NCBIfam" id="NF038237">
    <property type="entry name" value="retron_Ec67_fus"/>
    <property type="match status" value="1"/>
</dbReference>
<dbReference type="PROSITE" id="PS50878">
    <property type="entry name" value="RT_POL"/>
    <property type="match status" value="1"/>
</dbReference>
<dbReference type="PATRIC" id="fig|1410657.5.peg.2140"/>
<accession>A0A0R2HCX1</accession>
<dbReference type="InterPro" id="IPR053543">
    <property type="entry name" value="Bacterial_RT"/>
</dbReference>
<dbReference type="PANTHER" id="PTHR34047:SF7">
    <property type="entry name" value="RNA-DIRECTED DNA POLYMERASE"/>
    <property type="match status" value="1"/>
</dbReference>